<dbReference type="Pfam" id="PF13200">
    <property type="entry name" value="DUF4015"/>
    <property type="match status" value="1"/>
</dbReference>
<dbReference type="InterPro" id="IPR017853">
    <property type="entry name" value="GH"/>
</dbReference>
<proteinExistence type="predicted"/>
<evidence type="ECO:0000259" key="3">
    <source>
        <dbReference type="Pfam" id="PF13200"/>
    </source>
</evidence>
<feature type="domain" description="DUF4015" evidence="3">
    <location>
        <begin position="60"/>
        <end position="424"/>
    </location>
</feature>
<keyword evidence="1" id="KW-0175">Coiled coil</keyword>
<feature type="coiled-coil region" evidence="1">
    <location>
        <begin position="34"/>
        <end position="61"/>
    </location>
</feature>
<dbReference type="InterPro" id="IPR025275">
    <property type="entry name" value="DUF4015"/>
</dbReference>
<dbReference type="AlphaFoldDB" id="A0A933DTA0"/>
<reference evidence="4" key="1">
    <citation type="submission" date="2020-07" db="EMBL/GenBank/DDBJ databases">
        <title>Huge and variable diversity of episymbiotic CPR bacteria and DPANN archaea in groundwater ecosystems.</title>
        <authorList>
            <person name="He C.Y."/>
            <person name="Keren R."/>
            <person name="Whittaker M."/>
            <person name="Farag I.F."/>
            <person name="Doudna J."/>
            <person name="Cate J.H.D."/>
            <person name="Banfield J.F."/>
        </authorList>
    </citation>
    <scope>NUCLEOTIDE SEQUENCE</scope>
    <source>
        <strain evidence="4">NC_groundwater_1226_Ag_S-0.1um_59_124</strain>
    </source>
</reference>
<sequence length="436" mass="48042">MKWSLILAASIVAISGVLAADYFIPDRVVTNTDAGRAAAEAERLAERIRTAEERAKDVKGLYMSADVANDRGRPATKLREGIITLIDETELNGVVIDVKETRGGAIITDQLKNLISTLHGKNAWVIARIAVFKDSSQEKAHPAWYLKWKDTRQPDPPAGQANGQGRIWNDNRGGSWMDPAAPEVWAYQLAVAKAASDAGFDEIQFDYIRFPSDGNVAAAVYPIFQPGQPKWGILRAFFRYLHDHLKEYRPDLILSADLFGYVALQQADLGIGQRLSDIGENFNYVSLMVYPSHYYAGFQVTADPVRNLPALFYPYRASNIASTAANQPYDVVYRSLLIAGDVLAGRATTTDQNDRNVATSSPSSLASTSPGKIAKLRPWLQDFDLGVDTARGIHYNAEKVRAQINAAKDAGASGWLLWSPTNTYTKEALRPEPPRQ</sequence>
<feature type="signal peptide" evidence="2">
    <location>
        <begin position="1"/>
        <end position="19"/>
    </location>
</feature>
<keyword evidence="2" id="KW-0732">Signal</keyword>
<dbReference type="EMBL" id="JACQMJ010000008">
    <property type="protein sequence ID" value="MBI4132464.1"/>
    <property type="molecule type" value="Genomic_DNA"/>
</dbReference>
<accession>A0A933DTA0</accession>
<evidence type="ECO:0000256" key="1">
    <source>
        <dbReference type="SAM" id="Coils"/>
    </source>
</evidence>
<dbReference type="SUPFAM" id="SSF51445">
    <property type="entry name" value="(Trans)glycosidases"/>
    <property type="match status" value="1"/>
</dbReference>
<gene>
    <name evidence="4" type="ORF">HY474_02445</name>
</gene>
<dbReference type="Gene3D" id="3.20.20.80">
    <property type="entry name" value="Glycosidases"/>
    <property type="match status" value="1"/>
</dbReference>
<comment type="caution">
    <text evidence="4">The sequence shown here is derived from an EMBL/GenBank/DDBJ whole genome shotgun (WGS) entry which is preliminary data.</text>
</comment>
<evidence type="ECO:0000313" key="5">
    <source>
        <dbReference type="Proteomes" id="UP000704960"/>
    </source>
</evidence>
<evidence type="ECO:0000256" key="2">
    <source>
        <dbReference type="SAM" id="SignalP"/>
    </source>
</evidence>
<evidence type="ECO:0000313" key="4">
    <source>
        <dbReference type="EMBL" id="MBI4132464.1"/>
    </source>
</evidence>
<dbReference type="Proteomes" id="UP000704960">
    <property type="component" value="Unassembled WGS sequence"/>
</dbReference>
<organism evidence="4 5">
    <name type="scientific">Candidatus Sungiibacteriota bacterium</name>
    <dbReference type="NCBI Taxonomy" id="2750080"/>
    <lineage>
        <taxon>Bacteria</taxon>
        <taxon>Candidatus Sungiibacteriota</taxon>
    </lineage>
</organism>
<protein>
    <recommendedName>
        <fullName evidence="3">DUF4015 domain-containing protein</fullName>
    </recommendedName>
</protein>
<name>A0A933DTA0_9BACT</name>
<feature type="chain" id="PRO_5037779699" description="DUF4015 domain-containing protein" evidence="2">
    <location>
        <begin position="20"/>
        <end position="436"/>
    </location>
</feature>